<accession>A0A9Q3BUP8</accession>
<protein>
    <submittedName>
        <fullName evidence="1">Uncharacterized protein</fullName>
    </submittedName>
</protein>
<dbReference type="Proteomes" id="UP000765509">
    <property type="component" value="Unassembled WGS sequence"/>
</dbReference>
<keyword evidence="2" id="KW-1185">Reference proteome</keyword>
<sequence>MSLGTSLSPIDEAFPFSLRNIDPAFFSAKVKVKCFNFSKPGQFAHGCPSQVKPLFPVNNCLPNQYVPPIQFQAHYPIITPLVPLPFRSQFQPLPSSQRNADLYQPNYMVKKQARLKARFAEMGEEAQGVEVLHAEIDSVAREDNDLVCDTGTSHSLTGNRNSLYSFRWLTKPIPISVAINQPGRRSQVSGVASLLYPGLNSQNVIIRGVYFCPYATCTLISLTALARAGKVFVFDNNNDILFCDEYQMPILCAMIPDPLK</sequence>
<evidence type="ECO:0000313" key="2">
    <source>
        <dbReference type="Proteomes" id="UP000765509"/>
    </source>
</evidence>
<gene>
    <name evidence="1" type="ORF">O181_011547</name>
</gene>
<name>A0A9Q3BUP8_9BASI</name>
<proteinExistence type="predicted"/>
<dbReference type="EMBL" id="AVOT02002877">
    <property type="protein sequence ID" value="MBW0471832.1"/>
    <property type="molecule type" value="Genomic_DNA"/>
</dbReference>
<evidence type="ECO:0000313" key="1">
    <source>
        <dbReference type="EMBL" id="MBW0471832.1"/>
    </source>
</evidence>
<comment type="caution">
    <text evidence="1">The sequence shown here is derived from an EMBL/GenBank/DDBJ whole genome shotgun (WGS) entry which is preliminary data.</text>
</comment>
<dbReference type="OrthoDB" id="2517084at2759"/>
<dbReference type="AlphaFoldDB" id="A0A9Q3BUP8"/>
<organism evidence="1 2">
    <name type="scientific">Austropuccinia psidii MF-1</name>
    <dbReference type="NCBI Taxonomy" id="1389203"/>
    <lineage>
        <taxon>Eukaryota</taxon>
        <taxon>Fungi</taxon>
        <taxon>Dikarya</taxon>
        <taxon>Basidiomycota</taxon>
        <taxon>Pucciniomycotina</taxon>
        <taxon>Pucciniomycetes</taxon>
        <taxon>Pucciniales</taxon>
        <taxon>Sphaerophragmiaceae</taxon>
        <taxon>Austropuccinia</taxon>
    </lineage>
</organism>
<reference evidence="1" key="1">
    <citation type="submission" date="2021-03" db="EMBL/GenBank/DDBJ databases">
        <title>Draft genome sequence of rust myrtle Austropuccinia psidii MF-1, a brazilian biotype.</title>
        <authorList>
            <person name="Quecine M.C."/>
            <person name="Pachon D.M.R."/>
            <person name="Bonatelli M.L."/>
            <person name="Correr F.H."/>
            <person name="Franceschini L.M."/>
            <person name="Leite T.F."/>
            <person name="Margarido G.R.A."/>
            <person name="Almeida C.A."/>
            <person name="Ferrarezi J.A."/>
            <person name="Labate C.A."/>
        </authorList>
    </citation>
    <scope>NUCLEOTIDE SEQUENCE</scope>
    <source>
        <strain evidence="1">MF-1</strain>
    </source>
</reference>